<evidence type="ECO:0008006" key="3">
    <source>
        <dbReference type="Google" id="ProtNLM"/>
    </source>
</evidence>
<protein>
    <recommendedName>
        <fullName evidence="3">BTB domain-containing protein</fullName>
    </recommendedName>
</protein>
<dbReference type="EMBL" id="CP141881">
    <property type="protein sequence ID" value="WRT63724.1"/>
    <property type="molecule type" value="Genomic_DNA"/>
</dbReference>
<reference evidence="1 2" key="1">
    <citation type="submission" date="2024-01" db="EMBL/GenBank/DDBJ databases">
        <title>Comparative genomics of Cryptococcus and Kwoniella reveals pathogenesis evolution and contrasting modes of karyotype evolution via chromosome fusion or intercentromeric recombination.</title>
        <authorList>
            <person name="Coelho M.A."/>
            <person name="David-Palma M."/>
            <person name="Shea T."/>
            <person name="Bowers K."/>
            <person name="McGinley-Smith S."/>
            <person name="Mohammad A.W."/>
            <person name="Gnirke A."/>
            <person name="Yurkov A.M."/>
            <person name="Nowrousian M."/>
            <person name="Sun S."/>
            <person name="Cuomo C.A."/>
            <person name="Heitman J."/>
        </authorList>
    </citation>
    <scope>NUCLEOTIDE SEQUENCE [LARGE SCALE GENOMIC DNA]</scope>
    <source>
        <strain evidence="1">CBS 11374</strain>
    </source>
</reference>
<keyword evidence="2" id="KW-1185">Reference proteome</keyword>
<dbReference type="Proteomes" id="UP001329825">
    <property type="component" value="Chromosome 1"/>
</dbReference>
<proteinExistence type="predicted"/>
<organism evidence="1 2">
    <name type="scientific">Kwoniella shivajii</name>
    <dbReference type="NCBI Taxonomy" id="564305"/>
    <lineage>
        <taxon>Eukaryota</taxon>
        <taxon>Fungi</taxon>
        <taxon>Dikarya</taxon>
        <taxon>Basidiomycota</taxon>
        <taxon>Agaricomycotina</taxon>
        <taxon>Tremellomycetes</taxon>
        <taxon>Tremellales</taxon>
        <taxon>Cryptococcaceae</taxon>
        <taxon>Kwoniella</taxon>
    </lineage>
</organism>
<evidence type="ECO:0000313" key="2">
    <source>
        <dbReference type="Proteomes" id="UP001329825"/>
    </source>
</evidence>
<sequence>MSNLETDGEKNSSPQLHPKLCKGDVAFTSSDGIMFRLKRETLLECNASVVFQEMLELPEPSGNEVEPDAQCNKQGMDNKAIDMKVDSKVLEGFLGLLITPIPMMPSQSFEDVCSILKLCHKYDVRVEYMDMVRQRISEAASPGPHRFWITLKLASRLDDRSLGKMILSQFNAESLHESYEPHFSKLSFSWQGKINSLCLEHSTEIEVKQGQGRFADSYKYFARPIRRGKWVTLFDNFASDKW</sequence>
<gene>
    <name evidence="1" type="ORF">IL334_000647</name>
</gene>
<dbReference type="RefSeq" id="XP_062788464.1">
    <property type="nucleotide sequence ID" value="XM_062932413.1"/>
</dbReference>
<dbReference type="GeneID" id="87952778"/>
<accession>A0ABZ1CR80</accession>
<evidence type="ECO:0000313" key="1">
    <source>
        <dbReference type="EMBL" id="WRT63724.1"/>
    </source>
</evidence>
<name>A0ABZ1CR80_9TREE</name>